<feature type="region of interest" description="Disordered" evidence="1">
    <location>
        <begin position="100"/>
        <end position="153"/>
    </location>
</feature>
<dbReference type="Proteomes" id="UP001417504">
    <property type="component" value="Unassembled WGS sequence"/>
</dbReference>
<accession>A0AAP0JEM3</accession>
<evidence type="ECO:0000256" key="1">
    <source>
        <dbReference type="SAM" id="MobiDB-lite"/>
    </source>
</evidence>
<feature type="compositionally biased region" description="Basic and acidic residues" evidence="1">
    <location>
        <begin position="124"/>
        <end position="136"/>
    </location>
</feature>
<dbReference type="EMBL" id="JBBNAE010000004">
    <property type="protein sequence ID" value="KAK9131537.1"/>
    <property type="molecule type" value="Genomic_DNA"/>
</dbReference>
<evidence type="ECO:0000313" key="3">
    <source>
        <dbReference type="Proteomes" id="UP001417504"/>
    </source>
</evidence>
<protein>
    <submittedName>
        <fullName evidence="2">Uncharacterized protein</fullName>
    </submittedName>
</protein>
<evidence type="ECO:0000313" key="2">
    <source>
        <dbReference type="EMBL" id="KAK9131537.1"/>
    </source>
</evidence>
<feature type="region of interest" description="Disordered" evidence="1">
    <location>
        <begin position="35"/>
        <end position="57"/>
    </location>
</feature>
<proteinExistence type="predicted"/>
<organism evidence="2 3">
    <name type="scientific">Stephania japonica</name>
    <dbReference type="NCBI Taxonomy" id="461633"/>
    <lineage>
        <taxon>Eukaryota</taxon>
        <taxon>Viridiplantae</taxon>
        <taxon>Streptophyta</taxon>
        <taxon>Embryophyta</taxon>
        <taxon>Tracheophyta</taxon>
        <taxon>Spermatophyta</taxon>
        <taxon>Magnoliopsida</taxon>
        <taxon>Ranunculales</taxon>
        <taxon>Menispermaceae</taxon>
        <taxon>Menispermoideae</taxon>
        <taxon>Cissampelideae</taxon>
        <taxon>Stephania</taxon>
    </lineage>
</organism>
<dbReference type="AlphaFoldDB" id="A0AAP0JEM3"/>
<feature type="compositionally biased region" description="Polar residues" evidence="1">
    <location>
        <begin position="106"/>
        <end position="119"/>
    </location>
</feature>
<gene>
    <name evidence="2" type="ORF">Sjap_012024</name>
</gene>
<name>A0AAP0JEM3_9MAGN</name>
<feature type="compositionally biased region" description="Acidic residues" evidence="1">
    <location>
        <begin position="143"/>
        <end position="153"/>
    </location>
</feature>
<comment type="caution">
    <text evidence="2">The sequence shown here is derived from an EMBL/GenBank/DDBJ whole genome shotgun (WGS) entry which is preliminary data.</text>
</comment>
<keyword evidence="3" id="KW-1185">Reference proteome</keyword>
<reference evidence="2 3" key="1">
    <citation type="submission" date="2024-01" db="EMBL/GenBank/DDBJ databases">
        <title>Genome assemblies of Stephania.</title>
        <authorList>
            <person name="Yang L."/>
        </authorList>
    </citation>
    <scope>NUCLEOTIDE SEQUENCE [LARGE SCALE GENOMIC DNA]</scope>
    <source>
        <strain evidence="2">QJT</strain>
        <tissue evidence="2">Leaf</tissue>
    </source>
</reference>
<sequence length="153" mass="17687">MFVIDRSRKLNRRLEEMTNVSPDVPVDEDEIFYEVSGRDEKGHARSRQGKRGDTTSQVDEVLRLNKEVTILREEQRRHDETMHHLLAFMRQQHPEVVFCDPEASISHASPHQTPPSNASPLRGTTDHDDYRDDDIKGYFAEEGGSDDDDLDRL</sequence>